<accession>A0A377V2E9</accession>
<proteinExistence type="predicted"/>
<dbReference type="Proteomes" id="UP000255518">
    <property type="component" value="Unassembled WGS sequence"/>
</dbReference>
<dbReference type="EMBL" id="UGKT01000001">
    <property type="protein sequence ID" value="STT04415.1"/>
    <property type="molecule type" value="Genomic_DNA"/>
</dbReference>
<gene>
    <name evidence="1" type="ORF">NCTC13443_04534</name>
</gene>
<dbReference type="AlphaFoldDB" id="A0A377V2E9"/>
<dbReference type="SUPFAM" id="SSF53850">
    <property type="entry name" value="Periplasmic binding protein-like II"/>
    <property type="match status" value="1"/>
</dbReference>
<organism evidence="1 2">
    <name type="scientific">Klebsiella pneumoniae</name>
    <dbReference type="NCBI Taxonomy" id="573"/>
    <lineage>
        <taxon>Bacteria</taxon>
        <taxon>Pseudomonadati</taxon>
        <taxon>Pseudomonadota</taxon>
        <taxon>Gammaproteobacteria</taxon>
        <taxon>Enterobacterales</taxon>
        <taxon>Enterobacteriaceae</taxon>
        <taxon>Klebsiella/Raoultella group</taxon>
        <taxon>Klebsiella</taxon>
        <taxon>Klebsiella pneumoniae complex</taxon>
    </lineage>
</organism>
<protein>
    <submittedName>
        <fullName evidence="1">Transcriptional activator protein LysR</fullName>
    </submittedName>
</protein>
<reference evidence="1 2" key="1">
    <citation type="submission" date="2018-06" db="EMBL/GenBank/DDBJ databases">
        <authorList>
            <consortium name="Pathogen Informatics"/>
            <person name="Doyle S."/>
        </authorList>
    </citation>
    <scope>NUCLEOTIDE SEQUENCE [LARGE SCALE GENOMIC DNA]</scope>
    <source>
        <strain evidence="1 2">NCTC13443</strain>
    </source>
</reference>
<evidence type="ECO:0000313" key="2">
    <source>
        <dbReference type="Proteomes" id="UP000255518"/>
    </source>
</evidence>
<name>A0A377V2E9_KLEPN</name>
<evidence type="ECO:0000313" key="1">
    <source>
        <dbReference type="EMBL" id="STT04415.1"/>
    </source>
</evidence>
<sequence length="79" mass="8957">MGCSITDIFSAQHNLAPEMIHPITPPMAINLCLLRRADVSLSPMAQKFVDFLCQRLRQQLKEINLRLYPDHKKSIAPLG</sequence>